<accession>A0A9W8AQC4</accession>
<dbReference type="InterPro" id="IPR037445">
    <property type="entry name" value="MAGE"/>
</dbReference>
<dbReference type="Gene3D" id="1.10.10.1210">
    <property type="entry name" value="MAGE homology domain, winged helix WH2 motif"/>
    <property type="match status" value="1"/>
</dbReference>
<dbReference type="Proteomes" id="UP001150925">
    <property type="component" value="Unassembled WGS sequence"/>
</dbReference>
<dbReference type="EMBL" id="JANBPY010001307">
    <property type="protein sequence ID" value="KAJ1960591.1"/>
    <property type="molecule type" value="Genomic_DNA"/>
</dbReference>
<dbReference type="PANTHER" id="PTHR11736:SF14">
    <property type="entry name" value="NSE3 HOMOLOG, SMC5-SMC6 COMPLEX COMPONENT"/>
    <property type="match status" value="1"/>
</dbReference>
<feature type="region of interest" description="Disordered" evidence="1">
    <location>
        <begin position="1"/>
        <end position="24"/>
    </location>
</feature>
<organism evidence="3 4">
    <name type="scientific">Dispira parvispora</name>
    <dbReference type="NCBI Taxonomy" id="1520584"/>
    <lineage>
        <taxon>Eukaryota</taxon>
        <taxon>Fungi</taxon>
        <taxon>Fungi incertae sedis</taxon>
        <taxon>Zoopagomycota</taxon>
        <taxon>Kickxellomycotina</taxon>
        <taxon>Dimargaritomycetes</taxon>
        <taxon>Dimargaritales</taxon>
        <taxon>Dimargaritaceae</taxon>
        <taxon>Dispira</taxon>
    </lineage>
</organism>
<evidence type="ECO:0000256" key="1">
    <source>
        <dbReference type="SAM" id="MobiDB-lite"/>
    </source>
</evidence>
<reference evidence="3" key="1">
    <citation type="submission" date="2022-07" db="EMBL/GenBank/DDBJ databases">
        <title>Phylogenomic reconstructions and comparative analyses of Kickxellomycotina fungi.</title>
        <authorList>
            <person name="Reynolds N.K."/>
            <person name="Stajich J.E."/>
            <person name="Barry K."/>
            <person name="Grigoriev I.V."/>
            <person name="Crous P."/>
            <person name="Smith M.E."/>
        </authorList>
    </citation>
    <scope>NUCLEOTIDE SEQUENCE</scope>
    <source>
        <strain evidence="3">RSA 1196</strain>
    </source>
</reference>
<dbReference type="Gene3D" id="1.10.10.1200">
    <property type="entry name" value="MAGE homology domain, winged helix WH1 motif"/>
    <property type="match status" value="1"/>
</dbReference>
<name>A0A9W8AQC4_9FUNG</name>
<feature type="domain" description="MAGE" evidence="2">
    <location>
        <begin position="32"/>
        <end position="235"/>
    </location>
</feature>
<dbReference type="InterPro" id="IPR041898">
    <property type="entry name" value="MAGE_WH1"/>
</dbReference>
<dbReference type="OrthoDB" id="205198at2759"/>
<sequence>MDLDSRVETASQSTTSGESLLNEHQESKVNSIVRYALFCEHRKQPIKREDINRKTAQSRLRDVFGMEMVELPAREMVTSHNPTARRAAAAQKERTTSKAKWILCNALDLPTTPDAEPFIDWDCQAGLMGITGAILSLIFLNNMALPADRLEYYLQKLDPHPLVWGVSDDRDRTSSIQQLLANLVRMNYLDRLPLGSAQPPNSGVSSQAAAGQDTTTSYEYRWGPRAKVEFPLMHMARLIANVSGEPVTPALLRKLEHVCGQPLSEPPS</sequence>
<evidence type="ECO:0000313" key="4">
    <source>
        <dbReference type="Proteomes" id="UP001150925"/>
    </source>
</evidence>
<dbReference type="AlphaFoldDB" id="A0A9W8AQC4"/>
<dbReference type="PANTHER" id="PTHR11736">
    <property type="entry name" value="MELANOMA-ASSOCIATED ANTIGEN MAGE ANTIGEN"/>
    <property type="match status" value="1"/>
</dbReference>
<proteinExistence type="predicted"/>
<comment type="caution">
    <text evidence="3">The sequence shown here is derived from an EMBL/GenBank/DDBJ whole genome shotgun (WGS) entry which is preliminary data.</text>
</comment>
<gene>
    <name evidence="3" type="ORF">IWQ62_004173</name>
</gene>
<dbReference type="InterPro" id="IPR002190">
    <property type="entry name" value="MHD_dom"/>
</dbReference>
<dbReference type="Pfam" id="PF01454">
    <property type="entry name" value="MAGE"/>
    <property type="match status" value="1"/>
</dbReference>
<keyword evidence="4" id="KW-1185">Reference proteome</keyword>
<feature type="compositionally biased region" description="Polar residues" evidence="1">
    <location>
        <begin position="8"/>
        <end position="19"/>
    </location>
</feature>
<protein>
    <recommendedName>
        <fullName evidence="2">MAGE domain-containing protein</fullName>
    </recommendedName>
</protein>
<evidence type="ECO:0000313" key="3">
    <source>
        <dbReference type="EMBL" id="KAJ1960591.1"/>
    </source>
</evidence>
<dbReference type="InterPro" id="IPR041899">
    <property type="entry name" value="MAGE_WH2"/>
</dbReference>
<dbReference type="SMART" id="SM01373">
    <property type="entry name" value="MAGE"/>
    <property type="match status" value="1"/>
</dbReference>
<dbReference type="GO" id="GO:0005634">
    <property type="term" value="C:nucleus"/>
    <property type="evidence" value="ECO:0007669"/>
    <property type="project" value="TreeGrafter"/>
</dbReference>
<dbReference type="GO" id="GO:0006281">
    <property type="term" value="P:DNA repair"/>
    <property type="evidence" value="ECO:0007669"/>
    <property type="project" value="TreeGrafter"/>
</dbReference>
<evidence type="ECO:0000259" key="2">
    <source>
        <dbReference type="SMART" id="SM01373"/>
    </source>
</evidence>